<dbReference type="Proteomes" id="UP001501746">
    <property type="component" value="Unassembled WGS sequence"/>
</dbReference>
<sequence>MSTQPQPQSQSQSEPRSRSGAEAAAQVTPAAAQLTPPAAVRGPHRAGAELHLDGLTAGYGGAPVLRGVDVRVPAGSIVALLGANGAGKTTLLRTVSGLMPAASGRIVFDGEDLAGVSVENRARAGLAQVPEGRSVVAELTVDENLRLGGLQRFRGRRLTTAVDGIYDLFEPLARRRRAAGHQLSGGERQMLALGRAIIAEPRVLLLDEPSLGLAPRVVAQIMAVLRTLRDERGLTVLLAEQNVTSALAIADHGVVLNLGEVVADRPARDLRTDSALRHAYLGF</sequence>
<dbReference type="PANTHER" id="PTHR43820">
    <property type="entry name" value="HIGH-AFFINITY BRANCHED-CHAIN AMINO ACID TRANSPORT ATP-BINDING PROTEIN LIVF"/>
    <property type="match status" value="1"/>
</dbReference>
<dbReference type="InterPro" id="IPR003593">
    <property type="entry name" value="AAA+_ATPase"/>
</dbReference>
<dbReference type="GO" id="GO:0005524">
    <property type="term" value="F:ATP binding"/>
    <property type="evidence" value="ECO:0007669"/>
    <property type="project" value="UniProtKB-KW"/>
</dbReference>
<dbReference type="PROSITE" id="PS50893">
    <property type="entry name" value="ABC_TRANSPORTER_2"/>
    <property type="match status" value="1"/>
</dbReference>
<keyword evidence="4 8" id="KW-0067">ATP-binding</keyword>
<evidence type="ECO:0000313" key="9">
    <source>
        <dbReference type="Proteomes" id="UP001501746"/>
    </source>
</evidence>
<comment type="similarity">
    <text evidence="1">Belongs to the ABC transporter superfamily.</text>
</comment>
<evidence type="ECO:0000256" key="5">
    <source>
        <dbReference type="ARBA" id="ARBA00022970"/>
    </source>
</evidence>
<feature type="domain" description="ABC transporter" evidence="7">
    <location>
        <begin position="50"/>
        <end position="283"/>
    </location>
</feature>
<accession>A0ABP4YTT2</accession>
<dbReference type="InterPro" id="IPR027417">
    <property type="entry name" value="P-loop_NTPase"/>
</dbReference>
<dbReference type="InterPro" id="IPR017871">
    <property type="entry name" value="ABC_transporter-like_CS"/>
</dbReference>
<keyword evidence="5" id="KW-0029">Amino-acid transport</keyword>
<feature type="region of interest" description="Disordered" evidence="6">
    <location>
        <begin position="1"/>
        <end position="42"/>
    </location>
</feature>
<dbReference type="Pfam" id="PF00005">
    <property type="entry name" value="ABC_tran"/>
    <property type="match status" value="1"/>
</dbReference>
<dbReference type="RefSeq" id="WP_157428912.1">
    <property type="nucleotide sequence ID" value="NZ_BAAANK010000003.1"/>
</dbReference>
<comment type="caution">
    <text evidence="8">The sequence shown here is derived from an EMBL/GenBank/DDBJ whole genome shotgun (WGS) entry which is preliminary data.</text>
</comment>
<gene>
    <name evidence="8" type="ORF">GCM10009750_13310</name>
</gene>
<organism evidence="8 9">
    <name type="scientific">Agromyces salentinus</name>
    <dbReference type="NCBI Taxonomy" id="269421"/>
    <lineage>
        <taxon>Bacteria</taxon>
        <taxon>Bacillati</taxon>
        <taxon>Actinomycetota</taxon>
        <taxon>Actinomycetes</taxon>
        <taxon>Micrococcales</taxon>
        <taxon>Microbacteriaceae</taxon>
        <taxon>Agromyces</taxon>
    </lineage>
</organism>
<feature type="compositionally biased region" description="Low complexity" evidence="6">
    <location>
        <begin position="1"/>
        <end position="14"/>
    </location>
</feature>
<evidence type="ECO:0000259" key="7">
    <source>
        <dbReference type="PROSITE" id="PS50893"/>
    </source>
</evidence>
<dbReference type="PANTHER" id="PTHR43820:SF4">
    <property type="entry name" value="HIGH-AFFINITY BRANCHED-CHAIN AMINO ACID TRANSPORT ATP-BINDING PROTEIN LIVF"/>
    <property type="match status" value="1"/>
</dbReference>
<dbReference type="SUPFAM" id="SSF52540">
    <property type="entry name" value="P-loop containing nucleoside triphosphate hydrolases"/>
    <property type="match status" value="1"/>
</dbReference>
<evidence type="ECO:0000256" key="1">
    <source>
        <dbReference type="ARBA" id="ARBA00005417"/>
    </source>
</evidence>
<keyword evidence="3" id="KW-0547">Nucleotide-binding</keyword>
<protein>
    <submittedName>
        <fullName evidence="8">ABC transporter ATP-binding protein</fullName>
    </submittedName>
</protein>
<proteinExistence type="inferred from homology"/>
<feature type="compositionally biased region" description="Low complexity" evidence="6">
    <location>
        <begin position="21"/>
        <end position="40"/>
    </location>
</feature>
<dbReference type="PROSITE" id="PS00211">
    <property type="entry name" value="ABC_TRANSPORTER_1"/>
    <property type="match status" value="1"/>
</dbReference>
<dbReference type="EMBL" id="BAAANK010000003">
    <property type="protein sequence ID" value="GAA1830756.1"/>
    <property type="molecule type" value="Genomic_DNA"/>
</dbReference>
<name>A0ABP4YTT2_9MICO</name>
<keyword evidence="2" id="KW-0813">Transport</keyword>
<evidence type="ECO:0000313" key="8">
    <source>
        <dbReference type="EMBL" id="GAA1830756.1"/>
    </source>
</evidence>
<reference evidence="9" key="1">
    <citation type="journal article" date="2019" name="Int. J. Syst. Evol. Microbiol.">
        <title>The Global Catalogue of Microorganisms (GCM) 10K type strain sequencing project: providing services to taxonomists for standard genome sequencing and annotation.</title>
        <authorList>
            <consortium name="The Broad Institute Genomics Platform"/>
            <consortium name="The Broad Institute Genome Sequencing Center for Infectious Disease"/>
            <person name="Wu L."/>
            <person name="Ma J."/>
        </authorList>
    </citation>
    <scope>NUCLEOTIDE SEQUENCE [LARGE SCALE GENOMIC DNA]</scope>
    <source>
        <strain evidence="9">JCM 14323</strain>
    </source>
</reference>
<keyword evidence="9" id="KW-1185">Reference proteome</keyword>
<evidence type="ECO:0000256" key="2">
    <source>
        <dbReference type="ARBA" id="ARBA00022448"/>
    </source>
</evidence>
<dbReference type="SMART" id="SM00382">
    <property type="entry name" value="AAA"/>
    <property type="match status" value="1"/>
</dbReference>
<evidence type="ECO:0000256" key="3">
    <source>
        <dbReference type="ARBA" id="ARBA00022741"/>
    </source>
</evidence>
<dbReference type="CDD" id="cd03224">
    <property type="entry name" value="ABC_TM1139_LivF_branched"/>
    <property type="match status" value="1"/>
</dbReference>
<dbReference type="InterPro" id="IPR052156">
    <property type="entry name" value="BCAA_Transport_ATP-bd_LivF"/>
</dbReference>
<dbReference type="Gene3D" id="3.40.50.300">
    <property type="entry name" value="P-loop containing nucleotide triphosphate hydrolases"/>
    <property type="match status" value="1"/>
</dbReference>
<evidence type="ECO:0000256" key="4">
    <source>
        <dbReference type="ARBA" id="ARBA00022840"/>
    </source>
</evidence>
<evidence type="ECO:0000256" key="6">
    <source>
        <dbReference type="SAM" id="MobiDB-lite"/>
    </source>
</evidence>
<dbReference type="InterPro" id="IPR003439">
    <property type="entry name" value="ABC_transporter-like_ATP-bd"/>
</dbReference>